<keyword evidence="4" id="KW-0479">Metal-binding</keyword>
<comment type="cofactor">
    <cofactor evidence="4">
        <name>Mg(2+)</name>
        <dbReference type="ChEBI" id="CHEBI:18420"/>
    </cofactor>
</comment>
<dbReference type="Pfam" id="PF03453">
    <property type="entry name" value="MoeA_N"/>
    <property type="match status" value="1"/>
</dbReference>
<comment type="similarity">
    <text evidence="2 4">Belongs to the MoeA family.</text>
</comment>
<evidence type="ECO:0000256" key="1">
    <source>
        <dbReference type="ARBA" id="ARBA00002901"/>
    </source>
</evidence>
<sequence>MLLNDALDALKSKFKLKTDSEILPISMALGKTLANDVVAVKDLPCFDNSALDGFAVKFEDKDKPYKIVASAFAGDKEQLSIGKNECVKIMTGAKMPNGADTIIKIEDCVVDGNFIKAPNNLKKGDGHRFKGEEVKIGEILLKSGDVLNTRGIIMLAAQGISFINVKKQPSIGIYSSGNEIIEPWQRASEDEIYNANAFGIAALLRYIGQDSSYLGIIKDELSAVKQAFLNTTNYDIVICSGGASAGEADYMKIALSELGYNEIFSHIDIRPGKPCKAYEKDGKLIFVLPGNPMAAYVCMMMLVLPLLKEDCFVMQNATNAQNLKVKSGRINAIFGNIENDKFIATNGGKYGSGMIDHILKSTFMFLTSPDQSEILQNSEISLIKLP</sequence>
<dbReference type="InterPro" id="IPR005110">
    <property type="entry name" value="MoeA_linker/N"/>
</dbReference>
<dbReference type="PANTHER" id="PTHR10192:SF5">
    <property type="entry name" value="GEPHYRIN"/>
    <property type="match status" value="1"/>
</dbReference>
<dbReference type="SUPFAM" id="SSF63882">
    <property type="entry name" value="MoeA N-terminal region -like"/>
    <property type="match status" value="1"/>
</dbReference>
<dbReference type="InterPro" id="IPR001453">
    <property type="entry name" value="MoaB/Mog_dom"/>
</dbReference>
<comment type="catalytic activity">
    <reaction evidence="3">
        <text>adenylyl-molybdopterin + molybdate = Mo-molybdopterin + AMP + H(+)</text>
        <dbReference type="Rhea" id="RHEA:35047"/>
        <dbReference type="ChEBI" id="CHEBI:15378"/>
        <dbReference type="ChEBI" id="CHEBI:36264"/>
        <dbReference type="ChEBI" id="CHEBI:62727"/>
        <dbReference type="ChEBI" id="CHEBI:71302"/>
        <dbReference type="ChEBI" id="CHEBI:456215"/>
        <dbReference type="EC" id="2.10.1.1"/>
    </reaction>
</comment>
<comment type="pathway">
    <text evidence="4">Cofactor biosynthesis; molybdopterin biosynthesis.</text>
</comment>
<feature type="domain" description="MoaB/Mog" evidence="5">
    <location>
        <begin position="172"/>
        <end position="309"/>
    </location>
</feature>
<dbReference type="PANTHER" id="PTHR10192">
    <property type="entry name" value="MOLYBDOPTERIN BIOSYNTHESIS PROTEIN"/>
    <property type="match status" value="1"/>
</dbReference>
<keyword evidence="4" id="KW-0460">Magnesium</keyword>
<evidence type="ECO:0000256" key="3">
    <source>
        <dbReference type="ARBA" id="ARBA00047317"/>
    </source>
</evidence>
<dbReference type="NCBIfam" id="TIGR00177">
    <property type="entry name" value="molyb_syn"/>
    <property type="match status" value="1"/>
</dbReference>
<evidence type="ECO:0000313" key="6">
    <source>
        <dbReference type="EMBL" id="ORI07859.1"/>
    </source>
</evidence>
<dbReference type="Gene3D" id="3.40.980.10">
    <property type="entry name" value="MoaB/Mog-like domain"/>
    <property type="match status" value="1"/>
</dbReference>
<reference evidence="6 7" key="1">
    <citation type="journal article" date="2017" name="Gene Rep">
        <title>The ribosomal RNA operon (rrn) of Campylobacter concisus supports molecular typing to genomospecies level.</title>
        <authorList>
            <person name="Huq M."/>
            <person name="Van T.T.H."/>
            <person name="Gurtler V."/>
            <person name="Elshagmani E."/>
            <person name="Allemailem K.S."/>
            <person name="Smooker P.M."/>
            <person name="Istivan T.S."/>
        </authorList>
    </citation>
    <scope>NUCLEOTIDE SEQUENCE [LARGE SCALE GENOMIC DNA]</scope>
    <source>
        <strain evidence="6 7">RCH 26</strain>
    </source>
</reference>
<dbReference type="GO" id="GO:0006777">
    <property type="term" value="P:Mo-molybdopterin cofactor biosynthetic process"/>
    <property type="evidence" value="ECO:0007669"/>
    <property type="project" value="UniProtKB-UniRule"/>
</dbReference>
<dbReference type="Proteomes" id="UP000192671">
    <property type="component" value="Unassembled WGS sequence"/>
</dbReference>
<dbReference type="CDD" id="cd00887">
    <property type="entry name" value="MoeA"/>
    <property type="match status" value="1"/>
</dbReference>
<accession>A0A1X0U237</accession>
<evidence type="ECO:0000259" key="5">
    <source>
        <dbReference type="SMART" id="SM00852"/>
    </source>
</evidence>
<dbReference type="Gene3D" id="2.40.340.10">
    <property type="entry name" value="MoeA, C-terminal, domain IV"/>
    <property type="match status" value="1"/>
</dbReference>
<dbReference type="AlphaFoldDB" id="A0A1X0U237"/>
<dbReference type="GO" id="GO:0061599">
    <property type="term" value="F:molybdopterin molybdotransferase activity"/>
    <property type="evidence" value="ECO:0007669"/>
    <property type="project" value="UniProtKB-UniRule"/>
</dbReference>
<keyword evidence="4 6" id="KW-0808">Transferase</keyword>
<dbReference type="InterPro" id="IPR036135">
    <property type="entry name" value="MoeA_linker/N_sf"/>
</dbReference>
<gene>
    <name evidence="6" type="ORF">A3835_05050</name>
</gene>
<organism evidence="6 7">
    <name type="scientific">Campylobacter concisus</name>
    <dbReference type="NCBI Taxonomy" id="199"/>
    <lineage>
        <taxon>Bacteria</taxon>
        <taxon>Pseudomonadati</taxon>
        <taxon>Campylobacterota</taxon>
        <taxon>Epsilonproteobacteria</taxon>
        <taxon>Campylobacterales</taxon>
        <taxon>Campylobacteraceae</taxon>
        <taxon>Campylobacter</taxon>
    </lineage>
</organism>
<dbReference type="Pfam" id="PF00994">
    <property type="entry name" value="MoCF_biosynth"/>
    <property type="match status" value="1"/>
</dbReference>
<dbReference type="GO" id="GO:0005829">
    <property type="term" value="C:cytosol"/>
    <property type="evidence" value="ECO:0007669"/>
    <property type="project" value="TreeGrafter"/>
</dbReference>
<dbReference type="InterPro" id="IPR036688">
    <property type="entry name" value="MoeA_C_domain_IV_sf"/>
</dbReference>
<comment type="function">
    <text evidence="1 4">Catalyzes the insertion of molybdate into adenylated molybdopterin with the concomitant release of AMP.</text>
</comment>
<dbReference type="EMBL" id="LVWL01000019">
    <property type="protein sequence ID" value="ORI07859.1"/>
    <property type="molecule type" value="Genomic_DNA"/>
</dbReference>
<dbReference type="InterPro" id="IPR036425">
    <property type="entry name" value="MoaB/Mog-like_dom_sf"/>
</dbReference>
<dbReference type="Gene3D" id="2.170.190.11">
    <property type="entry name" value="Molybdopterin biosynthesis moea protein, domain 3"/>
    <property type="match status" value="1"/>
</dbReference>
<dbReference type="Gene3D" id="3.90.105.10">
    <property type="entry name" value="Molybdopterin biosynthesis moea protein, domain 2"/>
    <property type="match status" value="1"/>
</dbReference>
<dbReference type="UniPathway" id="UPA00344"/>
<dbReference type="SUPFAM" id="SSF53218">
    <property type="entry name" value="Molybdenum cofactor biosynthesis proteins"/>
    <property type="match status" value="1"/>
</dbReference>
<comment type="caution">
    <text evidence="6">The sequence shown here is derived from an EMBL/GenBank/DDBJ whole genome shotgun (WGS) entry which is preliminary data.</text>
</comment>
<name>A0A1X0U237_9BACT</name>
<evidence type="ECO:0000256" key="2">
    <source>
        <dbReference type="ARBA" id="ARBA00010763"/>
    </source>
</evidence>
<dbReference type="EC" id="2.10.1.1" evidence="4"/>
<proteinExistence type="inferred from homology"/>
<evidence type="ECO:0000256" key="4">
    <source>
        <dbReference type="RuleBase" id="RU365090"/>
    </source>
</evidence>
<keyword evidence="4" id="KW-0501">Molybdenum cofactor biosynthesis</keyword>
<dbReference type="InterPro" id="IPR038987">
    <property type="entry name" value="MoeA-like"/>
</dbReference>
<dbReference type="SMART" id="SM00852">
    <property type="entry name" value="MoCF_biosynth"/>
    <property type="match status" value="1"/>
</dbReference>
<dbReference type="GO" id="GO:0046872">
    <property type="term" value="F:metal ion binding"/>
    <property type="evidence" value="ECO:0007669"/>
    <property type="project" value="UniProtKB-UniRule"/>
</dbReference>
<keyword evidence="4" id="KW-0500">Molybdenum</keyword>
<protein>
    <recommendedName>
        <fullName evidence="4">Molybdopterin molybdenumtransferase</fullName>
        <ecNumber evidence="4">2.10.1.1</ecNumber>
    </recommendedName>
</protein>
<evidence type="ECO:0000313" key="7">
    <source>
        <dbReference type="Proteomes" id="UP000192671"/>
    </source>
</evidence>